<gene>
    <name evidence="2" type="ORF">EZS28_033757</name>
</gene>
<sequence>MTEDRELVNILEGFILIKSNIDELEDDCDDDDEEEEEEAFNDRDPYIEDASEDANYVYSQYYWINLLIEKLDIDCIEDKDGIDDEGRDNVDDDVYDPCFNDAINNEDNYEQISE</sequence>
<evidence type="ECO:0000256" key="1">
    <source>
        <dbReference type="SAM" id="MobiDB-lite"/>
    </source>
</evidence>
<feature type="compositionally biased region" description="Acidic residues" evidence="1">
    <location>
        <begin position="25"/>
        <end position="39"/>
    </location>
</feature>
<accession>A0A5J4UJY0</accession>
<feature type="region of interest" description="Disordered" evidence="1">
    <location>
        <begin position="25"/>
        <end position="48"/>
    </location>
</feature>
<proteinExistence type="predicted"/>
<comment type="caution">
    <text evidence="2">The sequence shown here is derived from an EMBL/GenBank/DDBJ whole genome shotgun (WGS) entry which is preliminary data.</text>
</comment>
<dbReference type="EMBL" id="SNRW01015127">
    <property type="protein sequence ID" value="KAA6370717.1"/>
    <property type="molecule type" value="Genomic_DNA"/>
</dbReference>
<evidence type="ECO:0000313" key="2">
    <source>
        <dbReference type="EMBL" id="KAA6370717.1"/>
    </source>
</evidence>
<evidence type="ECO:0000313" key="3">
    <source>
        <dbReference type="Proteomes" id="UP000324800"/>
    </source>
</evidence>
<reference evidence="2 3" key="1">
    <citation type="submission" date="2019-03" db="EMBL/GenBank/DDBJ databases">
        <title>Single cell metagenomics reveals metabolic interactions within the superorganism composed of flagellate Streblomastix strix and complex community of Bacteroidetes bacteria on its surface.</title>
        <authorList>
            <person name="Treitli S.C."/>
            <person name="Kolisko M."/>
            <person name="Husnik F."/>
            <person name="Keeling P."/>
            <person name="Hampl V."/>
        </authorList>
    </citation>
    <scope>NUCLEOTIDE SEQUENCE [LARGE SCALE GENOMIC DNA]</scope>
    <source>
        <strain evidence="2">ST1C</strain>
    </source>
</reference>
<dbReference type="AlphaFoldDB" id="A0A5J4UJY0"/>
<dbReference type="Proteomes" id="UP000324800">
    <property type="component" value="Unassembled WGS sequence"/>
</dbReference>
<organism evidence="2 3">
    <name type="scientific">Streblomastix strix</name>
    <dbReference type="NCBI Taxonomy" id="222440"/>
    <lineage>
        <taxon>Eukaryota</taxon>
        <taxon>Metamonada</taxon>
        <taxon>Preaxostyla</taxon>
        <taxon>Oxymonadida</taxon>
        <taxon>Streblomastigidae</taxon>
        <taxon>Streblomastix</taxon>
    </lineage>
</organism>
<protein>
    <submittedName>
        <fullName evidence="2">Uncharacterized protein</fullName>
    </submittedName>
</protein>
<name>A0A5J4UJY0_9EUKA</name>